<evidence type="ECO:0000313" key="1">
    <source>
        <dbReference type="EMBL" id="KAF4654139.1"/>
    </source>
</evidence>
<protein>
    <submittedName>
        <fullName evidence="1">Uncharacterized protein</fullName>
    </submittedName>
</protein>
<dbReference type="Proteomes" id="UP000591131">
    <property type="component" value="Unassembled WGS sequence"/>
</dbReference>
<proteinExistence type="predicted"/>
<comment type="caution">
    <text evidence="1">The sequence shown here is derived from an EMBL/GenBank/DDBJ whole genome shotgun (WGS) entry which is preliminary data.</text>
</comment>
<gene>
    <name evidence="1" type="ORF">FOL47_010115</name>
</gene>
<accession>A0A7J6L4L7</accession>
<reference evidence="1 2" key="1">
    <citation type="submission" date="2020-04" db="EMBL/GenBank/DDBJ databases">
        <title>Perkinsus chesapeaki whole genome sequence.</title>
        <authorList>
            <person name="Bogema D.R."/>
        </authorList>
    </citation>
    <scope>NUCLEOTIDE SEQUENCE [LARGE SCALE GENOMIC DNA]</scope>
    <source>
        <strain evidence="1">ATCC PRA-425</strain>
    </source>
</reference>
<evidence type="ECO:0000313" key="2">
    <source>
        <dbReference type="Proteomes" id="UP000591131"/>
    </source>
</evidence>
<organism evidence="1 2">
    <name type="scientific">Perkinsus chesapeaki</name>
    <name type="common">Clam parasite</name>
    <name type="synonym">Perkinsus andrewsi</name>
    <dbReference type="NCBI Taxonomy" id="330153"/>
    <lineage>
        <taxon>Eukaryota</taxon>
        <taxon>Sar</taxon>
        <taxon>Alveolata</taxon>
        <taxon>Perkinsozoa</taxon>
        <taxon>Perkinsea</taxon>
        <taxon>Perkinsida</taxon>
        <taxon>Perkinsidae</taxon>
        <taxon>Perkinsus</taxon>
    </lineage>
</organism>
<sequence length="167" mass="18925">MSLDLKRVKVGNRIIYNAPSFGLQVLENREQDVFNQTDSTKSFQAPQMRGFFIIFTILRSSAVWQPPEVHPKGVYSGYREDGSAALRISAKFAVNALILQELNYTHIWLVAGVGYPRYFRDIPYKMVGPTITYLTDPVEGRTFTYDSAADTITFALTSSDWKVLLSK</sequence>
<dbReference type="EMBL" id="JAAPAO010000758">
    <property type="protein sequence ID" value="KAF4654139.1"/>
    <property type="molecule type" value="Genomic_DNA"/>
</dbReference>
<dbReference type="AlphaFoldDB" id="A0A7J6L4L7"/>
<name>A0A7J6L4L7_PERCH</name>
<keyword evidence="2" id="KW-1185">Reference proteome</keyword>